<sequence>MRRAYPPVEEMLFFNVSVVADNEEVSLAELHLHRRRIAKIHGSYHKRFLPLPYRVVLYQVQPNSRHKVNRDARTMKLASLPVSYTTKSGWHTLDVTAVLRELLINAQGEVELLLGVQFEAPKGVAKSYTPLVPLKHFLKPAGNSGPDNPYKASSYLVVFSDIDPYFDEFDEADPPEEPETENEIPDGHLFRERHLKHKIFKVNSNDVLPEKKQKEVKKYKTMDNEVYKTDYGRGKEDVVRHKSKHRIAEVKRSKADEMALQQKNKLKTLPFLHTNEVEEIRQTSRRLTRSIDSGNGSGAARNSVTGHAPKPKDVRRILNQLIKVSVG</sequence>
<reference evidence="3" key="1">
    <citation type="journal article" date="2024" name="Gigascience">
        <title>Chromosome-level genome of the poultry shaft louse Menopon gallinae provides insight into the host-switching and adaptive evolution of parasitic lice.</title>
        <authorList>
            <person name="Xu Y."/>
            <person name="Ma L."/>
            <person name="Liu S."/>
            <person name="Liang Y."/>
            <person name="Liu Q."/>
            <person name="He Z."/>
            <person name="Tian L."/>
            <person name="Duan Y."/>
            <person name="Cai W."/>
            <person name="Li H."/>
            <person name="Song F."/>
        </authorList>
    </citation>
    <scope>NUCLEOTIDE SEQUENCE</scope>
    <source>
        <strain evidence="3">Cailab_2023a</strain>
    </source>
</reference>
<dbReference type="InterPro" id="IPR001111">
    <property type="entry name" value="TGF-b_propeptide"/>
</dbReference>
<gene>
    <name evidence="3" type="ORF">PYX00_003039</name>
</gene>
<feature type="domain" description="TGF-beta propeptide" evidence="2">
    <location>
        <begin position="11"/>
        <end position="119"/>
    </location>
</feature>
<dbReference type="AlphaFoldDB" id="A0AAW2I045"/>
<accession>A0AAW2I045</accession>
<comment type="caution">
    <text evidence="3">The sequence shown here is derived from an EMBL/GenBank/DDBJ whole genome shotgun (WGS) entry which is preliminary data.</text>
</comment>
<dbReference type="Gene3D" id="2.60.120.970">
    <property type="match status" value="1"/>
</dbReference>
<dbReference type="EMBL" id="JARGDH010000002">
    <property type="protein sequence ID" value="KAL0275058.1"/>
    <property type="molecule type" value="Genomic_DNA"/>
</dbReference>
<proteinExistence type="predicted"/>
<feature type="region of interest" description="Disordered" evidence="1">
    <location>
        <begin position="284"/>
        <end position="314"/>
    </location>
</feature>
<organism evidence="3">
    <name type="scientific">Menopon gallinae</name>
    <name type="common">poultry shaft louse</name>
    <dbReference type="NCBI Taxonomy" id="328185"/>
    <lineage>
        <taxon>Eukaryota</taxon>
        <taxon>Metazoa</taxon>
        <taxon>Ecdysozoa</taxon>
        <taxon>Arthropoda</taxon>
        <taxon>Hexapoda</taxon>
        <taxon>Insecta</taxon>
        <taxon>Pterygota</taxon>
        <taxon>Neoptera</taxon>
        <taxon>Paraneoptera</taxon>
        <taxon>Psocodea</taxon>
        <taxon>Troctomorpha</taxon>
        <taxon>Phthiraptera</taxon>
        <taxon>Amblycera</taxon>
        <taxon>Menoponidae</taxon>
        <taxon>Menopon</taxon>
    </lineage>
</organism>
<evidence type="ECO:0000259" key="2">
    <source>
        <dbReference type="Pfam" id="PF00688"/>
    </source>
</evidence>
<feature type="compositionally biased region" description="Polar residues" evidence="1">
    <location>
        <begin position="290"/>
        <end position="305"/>
    </location>
</feature>
<dbReference type="Pfam" id="PF00688">
    <property type="entry name" value="TGFb_propeptide"/>
    <property type="match status" value="1"/>
</dbReference>
<name>A0AAW2I045_9NEOP</name>
<evidence type="ECO:0000256" key="1">
    <source>
        <dbReference type="SAM" id="MobiDB-lite"/>
    </source>
</evidence>
<protein>
    <recommendedName>
        <fullName evidence="2">TGF-beta propeptide domain-containing protein</fullName>
    </recommendedName>
</protein>
<evidence type="ECO:0000313" key="3">
    <source>
        <dbReference type="EMBL" id="KAL0275058.1"/>
    </source>
</evidence>